<dbReference type="InParanoid" id="K7MWK5"/>
<evidence type="ECO:0000313" key="3">
    <source>
        <dbReference type="EnsemblPlants" id="KRG93866"/>
    </source>
</evidence>
<reference evidence="3" key="2">
    <citation type="submission" date="2018-02" db="UniProtKB">
        <authorList>
            <consortium name="EnsemblPlants"/>
        </authorList>
    </citation>
    <scope>IDENTIFICATION</scope>
    <source>
        <strain evidence="3">Williams 82</strain>
    </source>
</reference>
<dbReference type="PANTHER" id="PTHR46481:SF7">
    <property type="entry name" value="ZINC FINGER BED DOMAIN-CONTAINING PROTEIN RICESLEEPER 2-LIKE"/>
    <property type="match status" value="1"/>
</dbReference>
<dbReference type="PANTHER" id="PTHR46481">
    <property type="entry name" value="ZINC FINGER BED DOMAIN-CONTAINING PROTEIN 4"/>
    <property type="match status" value="1"/>
</dbReference>
<organism evidence="3">
    <name type="scientific">Glycine max</name>
    <name type="common">Soybean</name>
    <name type="synonym">Glycine hispida</name>
    <dbReference type="NCBI Taxonomy" id="3847"/>
    <lineage>
        <taxon>Eukaryota</taxon>
        <taxon>Viridiplantae</taxon>
        <taxon>Streptophyta</taxon>
        <taxon>Embryophyta</taxon>
        <taxon>Tracheophyta</taxon>
        <taxon>Spermatophyta</taxon>
        <taxon>Magnoliopsida</taxon>
        <taxon>eudicotyledons</taxon>
        <taxon>Gunneridae</taxon>
        <taxon>Pentapetalae</taxon>
        <taxon>rosids</taxon>
        <taxon>fabids</taxon>
        <taxon>Fabales</taxon>
        <taxon>Fabaceae</taxon>
        <taxon>Papilionoideae</taxon>
        <taxon>50 kb inversion clade</taxon>
        <taxon>NPAAA clade</taxon>
        <taxon>indigoferoid/millettioid clade</taxon>
        <taxon>Phaseoleae</taxon>
        <taxon>Glycine</taxon>
        <taxon>Glycine subgen. Soja</taxon>
    </lineage>
</organism>
<dbReference type="Gramene" id="KRG93866">
    <property type="protein sequence ID" value="KRG93866"/>
    <property type="gene ID" value="GLYMA_19G046500"/>
</dbReference>
<reference evidence="2 3" key="1">
    <citation type="journal article" date="2010" name="Nature">
        <title>Genome sequence of the palaeopolyploid soybean.</title>
        <authorList>
            <person name="Schmutz J."/>
            <person name="Cannon S.B."/>
            <person name="Schlueter J."/>
            <person name="Ma J."/>
            <person name="Mitros T."/>
            <person name="Nelson W."/>
            <person name="Hyten D.L."/>
            <person name="Song Q."/>
            <person name="Thelen J.J."/>
            <person name="Cheng J."/>
            <person name="Xu D."/>
            <person name="Hellsten U."/>
            <person name="May G.D."/>
            <person name="Yu Y."/>
            <person name="Sakurai T."/>
            <person name="Umezawa T."/>
            <person name="Bhattacharyya M.K."/>
            <person name="Sandhu D."/>
            <person name="Valliyodan B."/>
            <person name="Lindquist E."/>
            <person name="Peto M."/>
            <person name="Grant D."/>
            <person name="Shu S."/>
            <person name="Goodstein D."/>
            <person name="Barry K."/>
            <person name="Futrell-Griggs M."/>
            <person name="Abernathy B."/>
            <person name="Du J."/>
            <person name="Tian Z."/>
            <person name="Zhu L."/>
            <person name="Gill N."/>
            <person name="Joshi T."/>
            <person name="Libault M."/>
            <person name="Sethuraman A."/>
            <person name="Zhang X.-C."/>
            <person name="Shinozaki K."/>
            <person name="Nguyen H.T."/>
            <person name="Wing R.A."/>
            <person name="Cregan P."/>
            <person name="Specht J."/>
            <person name="Grimwood J."/>
            <person name="Rokhsar D."/>
            <person name="Stacey G."/>
            <person name="Shoemaker R.C."/>
            <person name="Jackson S.A."/>
        </authorList>
    </citation>
    <scope>NUCLEOTIDE SEQUENCE [LARGE SCALE GENOMIC DNA]</scope>
    <source>
        <strain evidence="3">cv. Williams 82</strain>
        <tissue evidence="2">Callus</tissue>
    </source>
</reference>
<protein>
    <recommendedName>
        <fullName evidence="1">HAT C-terminal dimerisation domain-containing protein</fullName>
    </recommendedName>
</protein>
<dbReference type="OMA" id="LVWWKQN"/>
<dbReference type="Pfam" id="PF05699">
    <property type="entry name" value="Dimer_Tnp_hAT"/>
    <property type="match status" value="1"/>
</dbReference>
<dbReference type="SUPFAM" id="SSF53098">
    <property type="entry name" value="Ribonuclease H-like"/>
    <property type="match status" value="1"/>
</dbReference>
<feature type="domain" description="HAT C-terminal dimerisation" evidence="1">
    <location>
        <begin position="216"/>
        <end position="298"/>
    </location>
</feature>
<dbReference type="eggNOG" id="KOG1121">
    <property type="taxonomic scope" value="Eukaryota"/>
</dbReference>
<sequence>MDEKGRLKSFFKVECAKVALTTKCWTSIQNLDYLTLTYHFIDTEWKFVRSSPQRSAKFKEWIEFLGISWKKLLCLDVSTRWNSSYLKLDAAKKYQEAFEKIRKYEKYWGDIDKVNNFLYFGVMFDPDFKHEILMWSFVTLFKYNNIFTEKLCTSIRKNCKKAYKEQTKSEQSSHGLGNFASAAKTSVCAETSSYLARTNAFKRHLAEKDSIDIQNEFERYLAEKCVDVDDSFDVLVWWKQNASRFPTLSRMVKDILATPISIVASESDFSIGGRVIDCFRSSLNPQMEEALIFAQNWLRPILAQLKGLKIIEDIEISEAQ</sequence>
<evidence type="ECO:0000313" key="4">
    <source>
        <dbReference type="Proteomes" id="UP000008827"/>
    </source>
</evidence>
<evidence type="ECO:0000313" key="2">
    <source>
        <dbReference type="EMBL" id="KRG93866.1"/>
    </source>
</evidence>
<dbReference type="InterPro" id="IPR012337">
    <property type="entry name" value="RNaseH-like_sf"/>
</dbReference>
<dbReference type="PaxDb" id="3847-GLYMA19G06335.1"/>
<evidence type="ECO:0000259" key="1">
    <source>
        <dbReference type="Pfam" id="PF05699"/>
    </source>
</evidence>
<dbReference type="InterPro" id="IPR052035">
    <property type="entry name" value="ZnF_BED_domain_contain"/>
</dbReference>
<accession>K7MWK5</accession>
<reference evidence="2" key="3">
    <citation type="submission" date="2018-07" db="EMBL/GenBank/DDBJ databases">
        <title>WGS assembly of Glycine max.</title>
        <authorList>
            <person name="Schmutz J."/>
            <person name="Cannon S."/>
            <person name="Schlueter J."/>
            <person name="Ma J."/>
            <person name="Mitros T."/>
            <person name="Nelson W."/>
            <person name="Hyten D."/>
            <person name="Song Q."/>
            <person name="Thelen J."/>
            <person name="Cheng J."/>
            <person name="Xu D."/>
            <person name="Hellsten U."/>
            <person name="May G."/>
            <person name="Yu Y."/>
            <person name="Sakurai T."/>
            <person name="Umezawa T."/>
            <person name="Bhattacharyya M."/>
            <person name="Sandhu D."/>
            <person name="Valliyodan B."/>
            <person name="Lindquist E."/>
            <person name="Peto M."/>
            <person name="Grant D."/>
            <person name="Shu S."/>
            <person name="Goodstein D."/>
            <person name="Barry K."/>
            <person name="Futrell-Griggs M."/>
            <person name="Abernathy B."/>
            <person name="Du J."/>
            <person name="Tian Z."/>
            <person name="Zhu L."/>
            <person name="Gill N."/>
            <person name="Joshi T."/>
            <person name="Libault M."/>
            <person name="Sethuraman A."/>
            <person name="Zhang X."/>
            <person name="Shinozaki K."/>
            <person name="Nguyen H."/>
            <person name="Wing R."/>
            <person name="Cregan P."/>
            <person name="Specht J."/>
            <person name="Grimwood J."/>
            <person name="Rokhsar D."/>
            <person name="Stacey G."/>
            <person name="Shoemaker R."/>
            <person name="Jackson S."/>
        </authorList>
    </citation>
    <scope>NUCLEOTIDE SEQUENCE</scope>
    <source>
        <tissue evidence="2">Callus</tissue>
    </source>
</reference>
<gene>
    <name evidence="2" type="ORF">GLYMA_19G046500</name>
</gene>
<dbReference type="HOGENOM" id="CLU_941384_0_0_1"/>
<name>K7MWK5_SOYBN</name>
<proteinExistence type="predicted"/>
<dbReference type="AlphaFoldDB" id="K7MWK5"/>
<dbReference type="GO" id="GO:0005634">
    <property type="term" value="C:nucleus"/>
    <property type="evidence" value="ECO:0007669"/>
    <property type="project" value="UniProtKB-SubCell"/>
</dbReference>
<keyword evidence="4" id="KW-1185">Reference proteome</keyword>
<dbReference type="GO" id="GO:0046983">
    <property type="term" value="F:protein dimerization activity"/>
    <property type="evidence" value="ECO:0007669"/>
    <property type="project" value="InterPro"/>
</dbReference>
<dbReference type="STRING" id="3847.K7MWK5"/>
<dbReference type="GO" id="GO:0008270">
    <property type="term" value="F:zinc ion binding"/>
    <property type="evidence" value="ECO:0007669"/>
    <property type="project" value="UniProtKB-KW"/>
</dbReference>
<dbReference type="EnsemblPlants" id="KRG93866">
    <property type="protein sequence ID" value="KRG93866"/>
    <property type="gene ID" value="GLYMA_19G046500"/>
</dbReference>
<dbReference type="InterPro" id="IPR008906">
    <property type="entry name" value="HATC_C_dom"/>
</dbReference>
<dbReference type="Proteomes" id="UP000008827">
    <property type="component" value="Chromosome 19"/>
</dbReference>
<dbReference type="EMBL" id="CM000852">
    <property type="protein sequence ID" value="KRG93866.1"/>
    <property type="molecule type" value="Genomic_DNA"/>
</dbReference>